<proteinExistence type="predicted"/>
<evidence type="ECO:0000313" key="2">
    <source>
        <dbReference type="Proteomes" id="UP000515154"/>
    </source>
</evidence>
<organism evidence="2 3">
    <name type="scientific">Octopus sinensis</name>
    <name type="common">East Asian common octopus</name>
    <dbReference type="NCBI Taxonomy" id="2607531"/>
    <lineage>
        <taxon>Eukaryota</taxon>
        <taxon>Metazoa</taxon>
        <taxon>Spiralia</taxon>
        <taxon>Lophotrochozoa</taxon>
        <taxon>Mollusca</taxon>
        <taxon>Cephalopoda</taxon>
        <taxon>Coleoidea</taxon>
        <taxon>Octopodiformes</taxon>
        <taxon>Octopoda</taxon>
        <taxon>Incirrata</taxon>
        <taxon>Octopodidae</taxon>
        <taxon>Octopus</taxon>
    </lineage>
</organism>
<protein>
    <submittedName>
        <fullName evidence="3">Uncharacterized protein LOC115232091</fullName>
    </submittedName>
</protein>
<keyword evidence="2" id="KW-1185">Reference proteome</keyword>
<feature type="region of interest" description="Disordered" evidence="1">
    <location>
        <begin position="75"/>
        <end position="115"/>
    </location>
</feature>
<accession>A0A6P7U1J0</accession>
<dbReference type="KEGG" id="osn:115232091"/>
<evidence type="ECO:0000313" key="3">
    <source>
        <dbReference type="RefSeq" id="XP_029657818.1"/>
    </source>
</evidence>
<dbReference type="AlphaFoldDB" id="A0A6P7U1J0"/>
<evidence type="ECO:0000256" key="1">
    <source>
        <dbReference type="SAM" id="MobiDB-lite"/>
    </source>
</evidence>
<gene>
    <name evidence="3" type="primary">LOC115232091</name>
</gene>
<name>A0A6P7U1J0_9MOLL</name>
<reference evidence="3" key="1">
    <citation type="submission" date="2025-08" db="UniProtKB">
        <authorList>
            <consortium name="RefSeq"/>
        </authorList>
    </citation>
    <scope>IDENTIFICATION</scope>
</reference>
<dbReference type="RefSeq" id="XP_029657818.1">
    <property type="nucleotide sequence ID" value="XM_029801958.1"/>
</dbReference>
<sequence>MPNLALIARFSSNLGFFFNLPTNQNPEIIKDTMGNICKKSAFPHIKIHNDHLNEETLGNISSVDYNDLVGLEDESFDEDIDQEWDEDDVDEYTEENRDEDSDEYFEESDDDLNNN</sequence>
<dbReference type="Proteomes" id="UP000515154">
    <property type="component" value="Unplaced"/>
</dbReference>